<reference evidence="2" key="3">
    <citation type="submission" date="2020-11" db="EMBL/GenBank/DDBJ databases">
        <title>Enhanced detection system for hospital associated transmission using whole genome sequencing surveillance.</title>
        <authorList>
            <person name="Harrison L.H."/>
            <person name="Van Tyne D."/>
            <person name="Marsh J.W."/>
            <person name="Griffith M.P."/>
            <person name="Snyder D.J."/>
            <person name="Cooper V.S."/>
            <person name="Mustapha M."/>
        </authorList>
    </citation>
    <scope>NUCLEOTIDE SEQUENCE</scope>
    <source>
        <strain evidence="2">CB00014</strain>
    </source>
</reference>
<dbReference type="Proteomes" id="UP000282299">
    <property type="component" value="Unassembled WGS sequence"/>
</dbReference>
<keyword evidence="1" id="KW-0732">Signal</keyword>
<organism evidence="3 4">
    <name type="scientific">Citrobacter koseri</name>
    <name type="common">Citrobacter diversus</name>
    <dbReference type="NCBI Taxonomy" id="545"/>
    <lineage>
        <taxon>Bacteria</taxon>
        <taxon>Pseudomonadati</taxon>
        <taxon>Pseudomonadota</taxon>
        <taxon>Gammaproteobacteria</taxon>
        <taxon>Enterobacterales</taxon>
        <taxon>Enterobacteriaceae</taxon>
        <taxon>Citrobacter</taxon>
    </lineage>
</organism>
<dbReference type="EMBL" id="JADVNV010000012">
    <property type="protein sequence ID" value="MBJ9870435.1"/>
    <property type="molecule type" value="Genomic_DNA"/>
</dbReference>
<gene>
    <name evidence="3" type="ORF">EGS84_02270</name>
    <name evidence="2" type="ORF">I5687_21005</name>
</gene>
<evidence type="ECO:0000256" key="1">
    <source>
        <dbReference type="SAM" id="SignalP"/>
    </source>
</evidence>
<dbReference type="AlphaFoldDB" id="A0AAN5V7I5"/>
<evidence type="ECO:0000313" key="3">
    <source>
        <dbReference type="EMBL" id="RSC15847.1"/>
    </source>
</evidence>
<protein>
    <submittedName>
        <fullName evidence="3">Uncharacterized protein</fullName>
    </submittedName>
</protein>
<evidence type="ECO:0000313" key="4">
    <source>
        <dbReference type="Proteomes" id="UP000282299"/>
    </source>
</evidence>
<reference evidence="3" key="1">
    <citation type="submission" date="2018-10" db="EMBL/GenBank/DDBJ databases">
        <title>FDA dAtabase for Regulatory Grade micrObial Sequences (FDA-ARGOS): Supporting development and validation of Infectious Disease Dx tests.</title>
        <authorList>
            <person name="Campos J."/>
            <person name="Goldberg B."/>
            <person name="Tallon L.J."/>
            <person name="Sadzewicz L."/>
            <person name="Zhao X."/>
            <person name="Vavikolanu K."/>
            <person name="Mehta A."/>
            <person name="Aluvathingal J."/>
            <person name="Nadendla S."/>
            <person name="Geyer C."/>
            <person name="Nandy P."/>
            <person name="Yan Y."/>
            <person name="Sichtig H."/>
        </authorList>
    </citation>
    <scope>NUCLEOTIDE SEQUENCE</scope>
    <source>
        <strain evidence="3">FDAARGOS_526</strain>
    </source>
</reference>
<feature type="chain" id="PRO_5042794502" evidence="1">
    <location>
        <begin position="33"/>
        <end position="203"/>
    </location>
</feature>
<dbReference type="RefSeq" id="WP_077956818.1">
    <property type="nucleotide sequence ID" value="NZ_BRQG01000019.1"/>
</dbReference>
<evidence type="ECO:0000313" key="2">
    <source>
        <dbReference type="EMBL" id="MBJ9870435.1"/>
    </source>
</evidence>
<sequence length="203" mass="21870">MKQGAGSMKHLSVFMPVLLAGFLCGNAPSALAEEGDCQILSSTKQVDYGRFRREDMREGSTEYAGNMYHGYASVTRELQVSVICTDEHKIRLFVDGPARQGQAWQFSDNGAMSIKMKNARVDNAPVQLASVPRGAAQVSGGAAEMTLLPDMSAAAVNGQEVAGKQWVATLMITTYLADKAFQTSNTQDLEETYTVSFDALAAN</sequence>
<name>A0AAN5V7I5_CITKO</name>
<proteinExistence type="predicted"/>
<comment type="caution">
    <text evidence="3">The sequence shown here is derived from an EMBL/GenBank/DDBJ whole genome shotgun (WGS) entry which is preliminary data.</text>
</comment>
<accession>A0AAN5V7I5</accession>
<feature type="signal peptide" evidence="1">
    <location>
        <begin position="1"/>
        <end position="32"/>
    </location>
</feature>
<dbReference type="Proteomes" id="UP000807555">
    <property type="component" value="Unassembled WGS sequence"/>
</dbReference>
<dbReference type="EMBL" id="RKIT01000002">
    <property type="protein sequence ID" value="RSC15847.1"/>
    <property type="molecule type" value="Genomic_DNA"/>
</dbReference>
<reference evidence="4" key="2">
    <citation type="submission" date="2018-10" db="EMBL/GenBank/DDBJ databases">
        <title>FDA dAtabase for Regulatory Grade micrObial Sequences (FDA-ARGOS): Supporting development and validation of Infectious Disease Dx tests.</title>
        <authorList>
            <person name="Goldberg B."/>
            <person name="Campos J."/>
            <person name="Tallon L."/>
            <person name="Sadzewicz L."/>
            <person name="Zhao X."/>
            <person name="Vavikolanu K."/>
            <person name="Mehta A."/>
            <person name="Aluvathingal J."/>
            <person name="Nadendla S."/>
            <person name="Geyer C."/>
            <person name="Nandy P."/>
            <person name="Yan Y."/>
            <person name="Sichtig H."/>
        </authorList>
    </citation>
    <scope>NUCLEOTIDE SEQUENCE [LARGE SCALE GENOMIC DNA]</scope>
    <source>
        <strain evidence="4">FDAARGOS_526</strain>
    </source>
</reference>